<dbReference type="InterPro" id="IPR005135">
    <property type="entry name" value="Endo/exonuclease/phosphatase"/>
</dbReference>
<dbReference type="PROSITE" id="PS50878">
    <property type="entry name" value="RT_POL"/>
    <property type="match status" value="1"/>
</dbReference>
<dbReference type="Pfam" id="PF13966">
    <property type="entry name" value="zf-RVT"/>
    <property type="match status" value="1"/>
</dbReference>
<protein>
    <recommendedName>
        <fullName evidence="3">Reverse transcriptase domain-containing protein</fullName>
    </recommendedName>
</protein>
<gene>
    <name evidence="4" type="ORF">FSB_LOCUS57820</name>
</gene>
<evidence type="ECO:0000256" key="1">
    <source>
        <dbReference type="SAM" id="Coils"/>
    </source>
</evidence>
<feature type="compositionally biased region" description="Basic and acidic residues" evidence="2">
    <location>
        <begin position="1385"/>
        <end position="1394"/>
    </location>
</feature>
<dbReference type="Pfam" id="PF03372">
    <property type="entry name" value="Exo_endo_phos"/>
    <property type="match status" value="1"/>
</dbReference>
<organism evidence="4">
    <name type="scientific">Fagus sylvatica</name>
    <name type="common">Beechnut</name>
    <dbReference type="NCBI Taxonomy" id="28930"/>
    <lineage>
        <taxon>Eukaryota</taxon>
        <taxon>Viridiplantae</taxon>
        <taxon>Streptophyta</taxon>
        <taxon>Embryophyta</taxon>
        <taxon>Tracheophyta</taxon>
        <taxon>Spermatophyta</taxon>
        <taxon>Magnoliopsida</taxon>
        <taxon>eudicotyledons</taxon>
        <taxon>Gunneridae</taxon>
        <taxon>Pentapetalae</taxon>
        <taxon>rosids</taxon>
        <taxon>fabids</taxon>
        <taxon>Fagales</taxon>
        <taxon>Fagaceae</taxon>
        <taxon>Fagus</taxon>
    </lineage>
</organism>
<evidence type="ECO:0000313" key="4">
    <source>
        <dbReference type="EMBL" id="SPD29938.1"/>
    </source>
</evidence>
<feature type="region of interest" description="Disordered" evidence="2">
    <location>
        <begin position="1380"/>
        <end position="1401"/>
    </location>
</feature>
<feature type="region of interest" description="Disordered" evidence="2">
    <location>
        <begin position="1302"/>
        <end position="1349"/>
    </location>
</feature>
<feature type="compositionally biased region" description="Basic and acidic residues" evidence="2">
    <location>
        <begin position="1309"/>
        <end position="1320"/>
    </location>
</feature>
<sequence>MLLGNQEKSIGSVQPSNSTKGPQSDWGLSKLKEFGEYLGASYEGFEDRVTRLLCEIEASTGIIRCTGTGTSQAIVAAKPKVNRELRNLISNINYEGGSSRRSTSTSGRAIWKADIVCLQETKLAGVTPALIRSLWRGKIVDWVCLDAIGASGGIILLWDNRAVEKVEEAVGSFSISCKFREVSSGFEWAFSSVYGPNRREERRLLWEELSGISSWWGVPWCVGGDFNVVRYPSERLGPDRITPGMREFSEFIFTMGLMDLPMEGGTVTWSNSLSQSRLDRFLISPSLEDHFSKITQIRLPRLLSDHFPIKLTCGIMQKRRCPFRFDNMWLKEEGFLDKVQQWWGSYSFSGSSSYILVQKLKALKLDLRRWNTEVFGDVNSRKNSLLASIQEMDAKEEEGQLSSEERLAKGQSKTELEKVLLMEEINCRQKSRALWLREGDNNTRFFHRIANSNRRFNTIDRLSVNGAVTLDQEEIGEGLVNFYSHLFTDEEVRRPLLDGLAFSAIDESDRNCLDRSFTEEEVVGVVKEMAGDKSPGPDGYSMAFFQHCWAIVKDDVMAALHEFHAHGNFEKSINATFIALIPKKPGAIECKDFRPISLVSGVYKIIAKILDSVLIANESLDSRRKSNIPGVLCKLDLEKAYDHVNWNFLLYMLRRCGFSDKWRQWIYACISSVRFSVLVNGNSRGFFHTSRGLRQGDPLSPLLFLLIMEALSRMLDKAIEGGFISGFPVGNSDGNILAISHLLFADDTLIMCGADPDQLWHLRGVFIWFQAVSGLKINLSKSDLVPVGNVPNVTALASILGCRVSALPLMYLGLPLGASFKKKSIWNAVVEKVEKRLAGWKRTYLSKGGRLTLIKSTLSSLPSYYLSLFPLPKSVARRIEKLHRDFLWGGIGDEHKYHLVNWHQVCTPLQNGGLGIRNLSTFNKALLGKWLWRYGADHEALWHRVVDSKYGSQWGGWCSHRVHAPYGVGLWKFIRAGWDDFSRHSAFKIGDGSRVKFWCDTWCGDQPLRDSFPNLYRLARVPDASVADHLQLLGPSHHWDVTFSRQVQDWELEMVSAFMELLYSHPIRRGSLDEMCWRPSSRKLFTVRSYYSLLSQPSRSSFPWKSVWKAKVPARVAFFTWTAALERILTVDNLRKRRVIIVDWCCMCKDHGESVNHLLLHCIVAQELWSLIFALFGITWVMPRGVVDLLSSWSDRFGKSEAGAIWKAIPHCLMWCIWRERNNRVFVGEELSIPALKSSFLQTLYEWLKASNLVHCNSLAEMLDKCAVELFPSQEYIRGISAWNFNLEDLKNQAALIQDNGMPNAEDLDASKKQKDRNDDVGFPAERLSHESVYNSNAPPSQEDGFNDIHDLGSSLPFPIKPLQALKDCFDVCEDDEISNSPRAVDQENGRNEGESSGLGSILPRHAIPEHKYFLSGSLLAENAVSPKRVVADGDRDYLQSKLPAERSYSGSLLYRQKKDASNISSGMSIVILLLRILQKELLYNVKGRFKVTSADLSPKGPTNCMFNPISGCSTSPTTPNLTAASILPSLQFILQQNSTQREELMKLIKYVEQTSGKHAESAEVVTSDLLQMPPGTTKERDLQSQVIHLQQSIGSLVEELQRQKMKNAQLERQLNTLVNKEDEA</sequence>
<feature type="compositionally biased region" description="Polar residues" evidence="2">
    <location>
        <begin position="1"/>
        <end position="22"/>
    </location>
</feature>
<dbReference type="InterPro" id="IPR036691">
    <property type="entry name" value="Endo/exonu/phosph_ase_sf"/>
</dbReference>
<dbReference type="PANTHER" id="PTHR33116">
    <property type="entry name" value="REVERSE TRANSCRIPTASE ZINC-BINDING DOMAIN-CONTAINING PROTEIN-RELATED-RELATED"/>
    <property type="match status" value="1"/>
</dbReference>
<dbReference type="PANTHER" id="PTHR33116:SF78">
    <property type="entry name" value="OS12G0587133 PROTEIN"/>
    <property type="match status" value="1"/>
</dbReference>
<reference evidence="4" key="1">
    <citation type="submission" date="2018-02" db="EMBL/GenBank/DDBJ databases">
        <authorList>
            <person name="Cohen D.B."/>
            <person name="Kent A.D."/>
        </authorList>
    </citation>
    <scope>NUCLEOTIDE SEQUENCE</scope>
</reference>
<proteinExistence type="predicted"/>
<dbReference type="Gene3D" id="3.60.10.10">
    <property type="entry name" value="Endonuclease/exonuclease/phosphatase"/>
    <property type="match status" value="1"/>
</dbReference>
<feature type="coiled-coil region" evidence="1">
    <location>
        <begin position="1594"/>
        <end position="1621"/>
    </location>
</feature>
<dbReference type="SUPFAM" id="SSF56219">
    <property type="entry name" value="DNase I-like"/>
    <property type="match status" value="1"/>
</dbReference>
<evidence type="ECO:0000256" key="2">
    <source>
        <dbReference type="SAM" id="MobiDB-lite"/>
    </source>
</evidence>
<dbReference type="InterPro" id="IPR020847">
    <property type="entry name" value="AP_endonuclease_F1_BS"/>
</dbReference>
<dbReference type="EMBL" id="OIVN01006293">
    <property type="protein sequence ID" value="SPD29938.1"/>
    <property type="molecule type" value="Genomic_DNA"/>
</dbReference>
<dbReference type="GO" id="GO:0006281">
    <property type="term" value="P:DNA repair"/>
    <property type="evidence" value="ECO:0007669"/>
    <property type="project" value="InterPro"/>
</dbReference>
<name>A0A2N9IZD9_FAGSY</name>
<dbReference type="GO" id="GO:0003677">
    <property type="term" value="F:DNA binding"/>
    <property type="evidence" value="ECO:0007669"/>
    <property type="project" value="InterPro"/>
</dbReference>
<dbReference type="SUPFAM" id="SSF56672">
    <property type="entry name" value="DNA/RNA polymerases"/>
    <property type="match status" value="1"/>
</dbReference>
<dbReference type="InterPro" id="IPR026960">
    <property type="entry name" value="RVT-Znf"/>
</dbReference>
<feature type="domain" description="Reverse transcriptase" evidence="3">
    <location>
        <begin position="562"/>
        <end position="816"/>
    </location>
</feature>
<dbReference type="PROSITE" id="PS00726">
    <property type="entry name" value="AP_NUCLEASE_F1_1"/>
    <property type="match status" value="1"/>
</dbReference>
<dbReference type="GO" id="GO:0004519">
    <property type="term" value="F:endonuclease activity"/>
    <property type="evidence" value="ECO:0007669"/>
    <property type="project" value="InterPro"/>
</dbReference>
<evidence type="ECO:0000259" key="3">
    <source>
        <dbReference type="PROSITE" id="PS50878"/>
    </source>
</evidence>
<feature type="region of interest" description="Disordered" evidence="2">
    <location>
        <begin position="1"/>
        <end position="25"/>
    </location>
</feature>
<dbReference type="Pfam" id="PF00078">
    <property type="entry name" value="RVT_1"/>
    <property type="match status" value="1"/>
</dbReference>
<keyword evidence="1" id="KW-0175">Coiled coil</keyword>
<dbReference type="InterPro" id="IPR000477">
    <property type="entry name" value="RT_dom"/>
</dbReference>
<dbReference type="CDD" id="cd01650">
    <property type="entry name" value="RT_nLTR_like"/>
    <property type="match status" value="1"/>
</dbReference>
<dbReference type="InterPro" id="IPR043502">
    <property type="entry name" value="DNA/RNA_pol_sf"/>
</dbReference>
<accession>A0A2N9IZD9</accession>